<dbReference type="PANTHER" id="PTHR34138:SF1">
    <property type="entry name" value="CELL SHAPE-DETERMINING PROTEIN MREC"/>
    <property type="match status" value="1"/>
</dbReference>
<dbReference type="GO" id="GO:0005886">
    <property type="term" value="C:plasma membrane"/>
    <property type="evidence" value="ECO:0007669"/>
    <property type="project" value="TreeGrafter"/>
</dbReference>
<evidence type="ECO:0000256" key="4">
    <source>
        <dbReference type="ARBA" id="ARBA00032089"/>
    </source>
</evidence>
<dbReference type="InterPro" id="IPR055342">
    <property type="entry name" value="MreC_beta-barrel_core"/>
</dbReference>
<proteinExistence type="inferred from homology"/>
<dbReference type="Gene3D" id="2.40.10.340">
    <property type="entry name" value="Rod shape-determining protein MreC, domain 1"/>
    <property type="match status" value="1"/>
</dbReference>
<dbReference type="NCBIfam" id="TIGR00219">
    <property type="entry name" value="mreC"/>
    <property type="match status" value="1"/>
</dbReference>
<feature type="coiled-coil region" evidence="5">
    <location>
        <begin position="22"/>
        <end position="56"/>
    </location>
</feature>
<evidence type="ECO:0000313" key="7">
    <source>
        <dbReference type="EMBL" id="VBB47046.1"/>
    </source>
</evidence>
<organism evidence="7">
    <name type="scientific">uncultured Paludibacter sp</name>
    <dbReference type="NCBI Taxonomy" id="497635"/>
    <lineage>
        <taxon>Bacteria</taxon>
        <taxon>Pseudomonadati</taxon>
        <taxon>Bacteroidota</taxon>
        <taxon>Bacteroidia</taxon>
        <taxon>Bacteroidales</taxon>
        <taxon>Paludibacteraceae</taxon>
        <taxon>Paludibacter</taxon>
        <taxon>environmental samples</taxon>
    </lineage>
</organism>
<evidence type="ECO:0000256" key="5">
    <source>
        <dbReference type="SAM" id="Coils"/>
    </source>
</evidence>
<dbReference type="Gene3D" id="2.40.10.350">
    <property type="entry name" value="Rod shape-determining protein MreC, domain 2"/>
    <property type="match status" value="1"/>
</dbReference>
<comment type="similarity">
    <text evidence="1">Belongs to the MreC family.</text>
</comment>
<evidence type="ECO:0000256" key="1">
    <source>
        <dbReference type="ARBA" id="ARBA00009369"/>
    </source>
</evidence>
<reference evidence="7" key="1">
    <citation type="submission" date="2018-07" db="EMBL/GenBank/DDBJ databases">
        <authorList>
            <consortium name="Genoscope - CEA"/>
            <person name="William W."/>
        </authorList>
    </citation>
    <scope>NUCLEOTIDE SEQUENCE</scope>
    <source>
        <strain evidence="7">IK1</strain>
    </source>
</reference>
<sequence length="248" mass="27809">MLSSANTLVGKMYNTSNSVVEFFKLKDANENLSEENTKLQNKLVELQNKLNSLTDTTNSNIWKTARIAPENQYQYIAAKVIRNTTDKLQNYITINKGSKDGITPDMGVIGNEGVVGIVKTVSPHLAVVIPVLNPKIQISSKLKKSNYTGPLVWDGENYQYAYLQDIARHVKFSLGDTLITSGLTPNFPEGILVGTINDFKINESDAYYKIQVKLTVNFRTLTHVKVVKYQNYNEQITLEEQAEKEGVN</sequence>
<keyword evidence="5" id="KW-0175">Coiled coil</keyword>
<dbReference type="GO" id="GO:0008360">
    <property type="term" value="P:regulation of cell shape"/>
    <property type="evidence" value="ECO:0007669"/>
    <property type="project" value="UniProtKB-KW"/>
</dbReference>
<dbReference type="Pfam" id="PF04085">
    <property type="entry name" value="MreC"/>
    <property type="match status" value="1"/>
</dbReference>
<dbReference type="NCBIfam" id="NF010532">
    <property type="entry name" value="PRK13922.9-3"/>
    <property type="match status" value="1"/>
</dbReference>
<dbReference type="PIRSF" id="PIRSF038471">
    <property type="entry name" value="MreC"/>
    <property type="match status" value="1"/>
</dbReference>
<dbReference type="InterPro" id="IPR007221">
    <property type="entry name" value="MreC"/>
</dbReference>
<gene>
    <name evidence="7" type="ORF">TRIP_D420019</name>
</gene>
<evidence type="ECO:0000256" key="2">
    <source>
        <dbReference type="ARBA" id="ARBA00013855"/>
    </source>
</evidence>
<dbReference type="InterPro" id="IPR042175">
    <property type="entry name" value="Cell/Rod_MreC_2"/>
</dbReference>
<dbReference type="InterPro" id="IPR042177">
    <property type="entry name" value="Cell/Rod_1"/>
</dbReference>
<accession>A0A653AG74</accession>
<dbReference type="AlphaFoldDB" id="A0A653AG74"/>
<name>A0A653AG74_9BACT</name>
<feature type="domain" description="Rod shape-determining protein MreC beta-barrel core" evidence="6">
    <location>
        <begin position="80"/>
        <end position="228"/>
    </location>
</feature>
<evidence type="ECO:0000256" key="3">
    <source>
        <dbReference type="ARBA" id="ARBA00022960"/>
    </source>
</evidence>
<dbReference type="PANTHER" id="PTHR34138">
    <property type="entry name" value="CELL SHAPE-DETERMINING PROTEIN MREC"/>
    <property type="match status" value="1"/>
</dbReference>
<protein>
    <recommendedName>
        <fullName evidence="2">Cell shape-determining protein MreC</fullName>
    </recommendedName>
    <alternativeName>
        <fullName evidence="4">Cell shape protein MreC</fullName>
    </alternativeName>
</protein>
<keyword evidence="3" id="KW-0133">Cell shape</keyword>
<evidence type="ECO:0000259" key="6">
    <source>
        <dbReference type="Pfam" id="PF04085"/>
    </source>
</evidence>
<dbReference type="EMBL" id="UPXZ01000037">
    <property type="protein sequence ID" value="VBB47046.1"/>
    <property type="molecule type" value="Genomic_DNA"/>
</dbReference>